<keyword evidence="2" id="KW-0378">Hydrolase</keyword>
<dbReference type="Pfam" id="PF12697">
    <property type="entry name" value="Abhydrolase_6"/>
    <property type="match status" value="1"/>
</dbReference>
<keyword evidence="3" id="KW-1185">Reference proteome</keyword>
<dbReference type="InterPro" id="IPR029058">
    <property type="entry name" value="AB_hydrolase_fold"/>
</dbReference>
<evidence type="ECO:0000313" key="2">
    <source>
        <dbReference type="EMBL" id="TQV79384.1"/>
    </source>
</evidence>
<organism evidence="2 3">
    <name type="scientific">Denitrobaculum tricleocarpae</name>
    <dbReference type="NCBI Taxonomy" id="2591009"/>
    <lineage>
        <taxon>Bacteria</taxon>
        <taxon>Pseudomonadati</taxon>
        <taxon>Pseudomonadota</taxon>
        <taxon>Alphaproteobacteria</taxon>
        <taxon>Rhodospirillales</taxon>
        <taxon>Rhodospirillaceae</taxon>
        <taxon>Denitrobaculum</taxon>
    </lineage>
</organism>
<evidence type="ECO:0000313" key="3">
    <source>
        <dbReference type="Proteomes" id="UP000315252"/>
    </source>
</evidence>
<dbReference type="Gene3D" id="3.40.50.1820">
    <property type="entry name" value="alpha/beta hydrolase"/>
    <property type="match status" value="1"/>
</dbReference>
<gene>
    <name evidence="2" type="ORF">FKG95_15405</name>
</gene>
<proteinExistence type="predicted"/>
<name>A0A545TQ94_9PROT</name>
<dbReference type="Proteomes" id="UP000315252">
    <property type="component" value="Unassembled WGS sequence"/>
</dbReference>
<dbReference type="OrthoDB" id="5491135at2"/>
<dbReference type="EMBL" id="VHSH01000005">
    <property type="protein sequence ID" value="TQV79384.1"/>
    <property type="molecule type" value="Genomic_DNA"/>
</dbReference>
<dbReference type="GO" id="GO:0016787">
    <property type="term" value="F:hydrolase activity"/>
    <property type="evidence" value="ECO:0007669"/>
    <property type="project" value="UniProtKB-KW"/>
</dbReference>
<dbReference type="InterPro" id="IPR000073">
    <property type="entry name" value="AB_hydrolase_1"/>
</dbReference>
<dbReference type="PRINTS" id="PR00111">
    <property type="entry name" value="ABHYDROLASE"/>
</dbReference>
<dbReference type="AlphaFoldDB" id="A0A545TQ94"/>
<dbReference type="SUPFAM" id="SSF53474">
    <property type="entry name" value="alpha/beta-Hydrolases"/>
    <property type="match status" value="1"/>
</dbReference>
<protein>
    <submittedName>
        <fullName evidence="2">Alpha/beta fold hydrolase</fullName>
    </submittedName>
</protein>
<dbReference type="PANTHER" id="PTHR43433">
    <property type="entry name" value="HYDROLASE, ALPHA/BETA FOLD FAMILY PROTEIN"/>
    <property type="match status" value="1"/>
</dbReference>
<feature type="domain" description="AB hydrolase-1" evidence="1">
    <location>
        <begin position="21"/>
        <end position="202"/>
    </location>
</feature>
<accession>A0A545TQ94</accession>
<dbReference type="InterPro" id="IPR050471">
    <property type="entry name" value="AB_hydrolase"/>
</dbReference>
<evidence type="ECO:0000259" key="1">
    <source>
        <dbReference type="Pfam" id="PF12697"/>
    </source>
</evidence>
<comment type="caution">
    <text evidence="2">The sequence shown here is derived from an EMBL/GenBank/DDBJ whole genome shotgun (WGS) entry which is preliminary data.</text>
</comment>
<sequence>MIAFSGDYDCSVADLTKDETVADMARAVLRDAPAQFNLAALSMGGYVAFEILRQAPERVARLALLNTKARPDTPEERTRREDLVRAVGVGNFKGATGRLLPLFIHEDRLGEEDLTGEIEKMAERVGKDAFVRQQKAILSRPDSRPDLGAIACPTLVVGGRQDRLTPVDCHEEMAEGIPGAELVIIEDCGHLSPIEHPDRVTEELQRWLD</sequence>
<reference evidence="2 3" key="1">
    <citation type="submission" date="2019-06" db="EMBL/GenBank/DDBJ databases">
        <title>Whole genome sequence for Rhodospirillaceae sp. R148.</title>
        <authorList>
            <person name="Wang G."/>
        </authorList>
    </citation>
    <scope>NUCLEOTIDE SEQUENCE [LARGE SCALE GENOMIC DNA]</scope>
    <source>
        <strain evidence="2 3">R148</strain>
    </source>
</reference>
<dbReference type="PANTHER" id="PTHR43433:SF4">
    <property type="entry name" value="NON-HEME CHLOROPEROXIDASE-RELATED"/>
    <property type="match status" value="1"/>
</dbReference>